<proteinExistence type="predicted"/>
<organism evidence="1 2">
    <name type="scientific">Tulasnella calospora MUT 4182</name>
    <dbReference type="NCBI Taxonomy" id="1051891"/>
    <lineage>
        <taxon>Eukaryota</taxon>
        <taxon>Fungi</taxon>
        <taxon>Dikarya</taxon>
        <taxon>Basidiomycota</taxon>
        <taxon>Agaricomycotina</taxon>
        <taxon>Agaricomycetes</taxon>
        <taxon>Cantharellales</taxon>
        <taxon>Tulasnellaceae</taxon>
        <taxon>Tulasnella</taxon>
    </lineage>
</organism>
<reference evidence="1 2" key="1">
    <citation type="submission" date="2014-04" db="EMBL/GenBank/DDBJ databases">
        <authorList>
            <consortium name="DOE Joint Genome Institute"/>
            <person name="Kuo A."/>
            <person name="Girlanda M."/>
            <person name="Perotto S."/>
            <person name="Kohler A."/>
            <person name="Nagy L.G."/>
            <person name="Floudas D."/>
            <person name="Copeland A."/>
            <person name="Barry K.W."/>
            <person name="Cichocki N."/>
            <person name="Veneault-Fourrey C."/>
            <person name="LaButti K."/>
            <person name="Lindquist E.A."/>
            <person name="Lipzen A."/>
            <person name="Lundell T."/>
            <person name="Morin E."/>
            <person name="Murat C."/>
            <person name="Sun H."/>
            <person name="Tunlid A."/>
            <person name="Henrissat B."/>
            <person name="Grigoriev I.V."/>
            <person name="Hibbett D.S."/>
            <person name="Martin F."/>
            <person name="Nordberg H.P."/>
            <person name="Cantor M.N."/>
            <person name="Hua S.X."/>
        </authorList>
    </citation>
    <scope>NUCLEOTIDE SEQUENCE [LARGE SCALE GENOMIC DNA]</scope>
    <source>
        <strain evidence="1 2">MUT 4182</strain>
    </source>
</reference>
<evidence type="ECO:0008006" key="3">
    <source>
        <dbReference type="Google" id="ProtNLM"/>
    </source>
</evidence>
<feature type="non-terminal residue" evidence="1">
    <location>
        <position position="1"/>
    </location>
</feature>
<accession>A0A0C3PQ35</accession>
<sequence>FLQASIQKRPDAYLSELARDLQEICDVHISETNVWRALHRSGFSRKQVRPTVAAFLLAPSLMLTPLIDNETCYREERRKAGRISSHNWTIRARAACLC</sequence>
<evidence type="ECO:0000313" key="1">
    <source>
        <dbReference type="EMBL" id="KIO16635.1"/>
    </source>
</evidence>
<gene>
    <name evidence="1" type="ORF">M407DRAFT_85798</name>
</gene>
<dbReference type="HOGENOM" id="CLU_2339361_0_0_1"/>
<evidence type="ECO:0000313" key="2">
    <source>
        <dbReference type="Proteomes" id="UP000054248"/>
    </source>
</evidence>
<protein>
    <recommendedName>
        <fullName evidence="3">Winged helix-turn helix domain-containing protein</fullName>
    </recommendedName>
</protein>
<dbReference type="Proteomes" id="UP000054248">
    <property type="component" value="Unassembled WGS sequence"/>
</dbReference>
<dbReference type="OrthoDB" id="3203937at2759"/>
<name>A0A0C3PQ35_9AGAM</name>
<reference evidence="2" key="2">
    <citation type="submission" date="2015-01" db="EMBL/GenBank/DDBJ databases">
        <title>Evolutionary Origins and Diversification of the Mycorrhizal Mutualists.</title>
        <authorList>
            <consortium name="DOE Joint Genome Institute"/>
            <consortium name="Mycorrhizal Genomics Consortium"/>
            <person name="Kohler A."/>
            <person name="Kuo A."/>
            <person name="Nagy L.G."/>
            <person name="Floudas D."/>
            <person name="Copeland A."/>
            <person name="Barry K.W."/>
            <person name="Cichocki N."/>
            <person name="Veneault-Fourrey C."/>
            <person name="LaButti K."/>
            <person name="Lindquist E.A."/>
            <person name="Lipzen A."/>
            <person name="Lundell T."/>
            <person name="Morin E."/>
            <person name="Murat C."/>
            <person name="Riley R."/>
            <person name="Ohm R."/>
            <person name="Sun H."/>
            <person name="Tunlid A."/>
            <person name="Henrissat B."/>
            <person name="Grigoriev I.V."/>
            <person name="Hibbett D.S."/>
            <person name="Martin F."/>
        </authorList>
    </citation>
    <scope>NUCLEOTIDE SEQUENCE [LARGE SCALE GENOMIC DNA]</scope>
    <source>
        <strain evidence="2">MUT 4182</strain>
    </source>
</reference>
<keyword evidence="2" id="KW-1185">Reference proteome</keyword>
<dbReference type="AlphaFoldDB" id="A0A0C3PQ35"/>
<dbReference type="EMBL" id="KN823515">
    <property type="protein sequence ID" value="KIO16635.1"/>
    <property type="molecule type" value="Genomic_DNA"/>
</dbReference>